<accession>A0A2U8QX04</accession>
<dbReference type="AlphaFoldDB" id="A0A2U8QX04"/>
<sequence length="303" mass="35132">MKQHYTFKKHFNINKREHVDFANVPLDGDLLGFICPFLIANNKDVKIVKEVYLQLEHFFKNLNRNYIVPMDRQNGLLFLSELHEPNEYHLGYSDSNKGKAIANEKAETIFDSLSRNVFAQQGISITNEAHNILLLVEGIGQDLMSDTISNVCRNIFAEFTEEQCLKYKIPTLKTKVRFYNPNSGKWETKEYNLPTYKGKKIILVPKIIISGSRDYSGRYSYFVSSNCISKDIMSNKIKIKNLKIVNKLKDGTKKLIIKEIYKTYGKPKSQLVDFVLQYRGSLEDFLEYCKLHYPSLNLDNLGE</sequence>
<reference evidence="1 2" key="1">
    <citation type="submission" date="2018-05" db="EMBL/GenBank/DDBJ databases">
        <title>Flavobacterium sp. MEBiC07310.</title>
        <authorList>
            <person name="Baek K."/>
        </authorList>
    </citation>
    <scope>NUCLEOTIDE SEQUENCE [LARGE SCALE GENOMIC DNA]</scope>
    <source>
        <strain evidence="1 2">MEBiC07310</strain>
    </source>
</reference>
<protein>
    <submittedName>
        <fullName evidence="1">Uncharacterized protein</fullName>
    </submittedName>
</protein>
<dbReference type="RefSeq" id="WP_109570078.1">
    <property type="nucleotide sequence ID" value="NZ_CP029463.1"/>
</dbReference>
<keyword evidence="2" id="KW-1185">Reference proteome</keyword>
<name>A0A2U8QX04_9FLAO</name>
<evidence type="ECO:0000313" key="2">
    <source>
        <dbReference type="Proteomes" id="UP000245429"/>
    </source>
</evidence>
<dbReference type="KEGG" id="fse:DI487_13320"/>
<organism evidence="1 2">
    <name type="scientific">Flavobacterium sediminis</name>
    <dbReference type="NCBI Taxonomy" id="2201181"/>
    <lineage>
        <taxon>Bacteria</taxon>
        <taxon>Pseudomonadati</taxon>
        <taxon>Bacteroidota</taxon>
        <taxon>Flavobacteriia</taxon>
        <taxon>Flavobacteriales</taxon>
        <taxon>Flavobacteriaceae</taxon>
        <taxon>Flavobacterium</taxon>
    </lineage>
</organism>
<gene>
    <name evidence="1" type="ORF">DI487_13320</name>
</gene>
<proteinExistence type="predicted"/>
<dbReference type="OrthoDB" id="6691177at2"/>
<dbReference type="Proteomes" id="UP000245429">
    <property type="component" value="Chromosome"/>
</dbReference>
<evidence type="ECO:0000313" key="1">
    <source>
        <dbReference type="EMBL" id="AWM14740.1"/>
    </source>
</evidence>
<dbReference type="EMBL" id="CP029463">
    <property type="protein sequence ID" value="AWM14740.1"/>
    <property type="molecule type" value="Genomic_DNA"/>
</dbReference>